<organism evidence="2 3">
    <name type="scientific">Phytophthora fragariae</name>
    <dbReference type="NCBI Taxonomy" id="53985"/>
    <lineage>
        <taxon>Eukaryota</taxon>
        <taxon>Sar</taxon>
        <taxon>Stramenopiles</taxon>
        <taxon>Oomycota</taxon>
        <taxon>Peronosporomycetes</taxon>
        <taxon>Peronosporales</taxon>
        <taxon>Peronosporaceae</taxon>
        <taxon>Phytophthora</taxon>
    </lineage>
</organism>
<feature type="region of interest" description="Disordered" evidence="1">
    <location>
        <begin position="266"/>
        <end position="310"/>
    </location>
</feature>
<comment type="caution">
    <text evidence="2">The sequence shown here is derived from an EMBL/GenBank/DDBJ whole genome shotgun (WGS) entry which is preliminary data.</text>
</comment>
<dbReference type="EMBL" id="QXFY01006569">
    <property type="protein sequence ID" value="KAE9268391.1"/>
    <property type="molecule type" value="Genomic_DNA"/>
</dbReference>
<reference evidence="2 3" key="1">
    <citation type="submission" date="2018-09" db="EMBL/GenBank/DDBJ databases">
        <title>Genomic investigation of the strawberry pathogen Phytophthora fragariae indicates pathogenicity is determined by transcriptional variation in three key races.</title>
        <authorList>
            <person name="Adams T.M."/>
            <person name="Armitage A.D."/>
            <person name="Sobczyk M.K."/>
            <person name="Bates H.J."/>
            <person name="Dunwell J.M."/>
            <person name="Nellist C.F."/>
            <person name="Harrison R.J."/>
        </authorList>
    </citation>
    <scope>NUCLEOTIDE SEQUENCE [LARGE SCALE GENOMIC DNA]</scope>
    <source>
        <strain evidence="2 3">NOV-77</strain>
    </source>
</reference>
<dbReference type="AlphaFoldDB" id="A0A6G0Q422"/>
<feature type="region of interest" description="Disordered" evidence="1">
    <location>
        <begin position="22"/>
        <end position="57"/>
    </location>
</feature>
<evidence type="ECO:0000313" key="2">
    <source>
        <dbReference type="EMBL" id="KAE9268391.1"/>
    </source>
</evidence>
<accession>A0A6G0Q422</accession>
<proteinExistence type="predicted"/>
<feature type="non-terminal residue" evidence="2">
    <location>
        <position position="1"/>
    </location>
</feature>
<feature type="region of interest" description="Disordered" evidence="1">
    <location>
        <begin position="369"/>
        <end position="393"/>
    </location>
</feature>
<gene>
    <name evidence="2" type="ORF">PF008_g31135</name>
</gene>
<name>A0A6G0Q422_9STRA</name>
<sequence length="508" mass="55473">THAPFTKVEVDGHVQAPLTIERPPEHVHMPSTTLEPAGHVEQTPSMNPSDPEHRHTALSPVPVSVDVDGQVQTLLTRAWPPLQTHAPFTKVEVDGRVQAPLTIERPPEHVHMPSTTLEPAGHVEQTPSMNPSDPEHRHTALSPVPVSVDVDGQVQTLLTRAWPPLQTHAPFTKVEVDGHVQAPLTIERPPEHVHMPSTTLEPAGHVEQTPSMNPSDPEHRHTALSPVPVSVDVDGQVQTLLTRAWPPLQTHAPFTKVEVDGHVQAPSTIKRPPEHVHTPATTLEPAGHVEQTPSMNPSDPEHRHTALSPVPVSVDVDGQVQTLLTRAWPPLQTHAPFTKVEVDGHVQAPLTIERPPEHVHMPSTTLEPAGHVEQTPSMNPSDPEHRHTALSSEPVSVDVDGQVQTLLTRAWPPLQTHAPFTKVEVNGRVQAPLTIERPPEHVHMPSTTLEPAGHVEQTPSMNPSDPEHRHTALSPVPVSVDVDGQVQTLLTRAWPPLQTHAPFTKVEV</sequence>
<feature type="non-terminal residue" evidence="2">
    <location>
        <position position="508"/>
    </location>
</feature>
<evidence type="ECO:0000313" key="3">
    <source>
        <dbReference type="Proteomes" id="UP000486351"/>
    </source>
</evidence>
<protein>
    <submittedName>
        <fullName evidence="2">Uncharacterized protein</fullName>
    </submittedName>
</protein>
<dbReference type="Proteomes" id="UP000486351">
    <property type="component" value="Unassembled WGS sequence"/>
</dbReference>
<evidence type="ECO:0000256" key="1">
    <source>
        <dbReference type="SAM" id="MobiDB-lite"/>
    </source>
</evidence>